<dbReference type="SUPFAM" id="SSF82649">
    <property type="entry name" value="SufE/NifU"/>
    <property type="match status" value="1"/>
</dbReference>
<gene>
    <name evidence="2" type="ORF">A2785_00645</name>
</gene>
<evidence type="ECO:0000313" key="3">
    <source>
        <dbReference type="Proteomes" id="UP000179069"/>
    </source>
</evidence>
<dbReference type="InterPro" id="IPR002871">
    <property type="entry name" value="NIF_FeS_clus_asmbl_NifU_N"/>
</dbReference>
<dbReference type="EMBL" id="MHCI01000006">
    <property type="protein sequence ID" value="OGY17107.1"/>
    <property type="molecule type" value="Genomic_DNA"/>
</dbReference>
<dbReference type="Proteomes" id="UP000179069">
    <property type="component" value="Unassembled WGS sequence"/>
</dbReference>
<reference evidence="2 3" key="1">
    <citation type="journal article" date="2016" name="Nat. Commun.">
        <title>Thousands of microbial genomes shed light on interconnected biogeochemical processes in an aquifer system.</title>
        <authorList>
            <person name="Anantharaman K."/>
            <person name="Brown C.T."/>
            <person name="Hug L.A."/>
            <person name="Sharon I."/>
            <person name="Castelle C.J."/>
            <person name="Probst A.J."/>
            <person name="Thomas B.C."/>
            <person name="Singh A."/>
            <person name="Wilkins M.J."/>
            <person name="Karaoz U."/>
            <person name="Brodie E.L."/>
            <person name="Williams K.H."/>
            <person name="Hubbard S.S."/>
            <person name="Banfield J.F."/>
        </authorList>
    </citation>
    <scope>NUCLEOTIDE SEQUENCE [LARGE SCALE GENOMIC DNA]</scope>
</reference>
<dbReference type="GO" id="GO:0016226">
    <property type="term" value="P:iron-sulfur cluster assembly"/>
    <property type="evidence" value="ECO:0007669"/>
    <property type="project" value="InterPro"/>
</dbReference>
<dbReference type="CDD" id="cd06664">
    <property type="entry name" value="IscU_like"/>
    <property type="match status" value="1"/>
</dbReference>
<dbReference type="AlphaFoldDB" id="A0A1G1VPF2"/>
<dbReference type="GO" id="GO:0051536">
    <property type="term" value="F:iron-sulfur cluster binding"/>
    <property type="evidence" value="ECO:0007669"/>
    <property type="project" value="InterPro"/>
</dbReference>
<protein>
    <recommendedName>
        <fullName evidence="1">NIF system FeS cluster assembly NifU N-terminal domain-containing protein</fullName>
    </recommendedName>
</protein>
<accession>A0A1G1VPF2</accession>
<dbReference type="GO" id="GO:0005506">
    <property type="term" value="F:iron ion binding"/>
    <property type="evidence" value="ECO:0007669"/>
    <property type="project" value="InterPro"/>
</dbReference>
<proteinExistence type="predicted"/>
<feature type="domain" description="NIF system FeS cluster assembly NifU N-terminal" evidence="1">
    <location>
        <begin position="6"/>
        <end position="121"/>
    </location>
</feature>
<dbReference type="Gene3D" id="3.90.1010.10">
    <property type="match status" value="1"/>
</dbReference>
<sequence>MSDDLYREEILEHYKHPHNFGELSKATVTVREANASCGDLIELQLLVRSGTIVKAKFKGVGCALSLATASILTDDIQGKTVGEALRFDEQQVIALLGTEVSPMRRKCVLLPLRALDKALEKISK</sequence>
<name>A0A1G1VPF2_9BACT</name>
<dbReference type="Pfam" id="PF01592">
    <property type="entry name" value="NifU_N"/>
    <property type="match status" value="1"/>
</dbReference>
<comment type="caution">
    <text evidence="2">The sequence shown here is derived from an EMBL/GenBank/DDBJ whole genome shotgun (WGS) entry which is preliminary data.</text>
</comment>
<dbReference type="PANTHER" id="PTHR10093">
    <property type="entry name" value="IRON-SULFUR CLUSTER ASSEMBLY ENZYME NIFU HOMOLOG"/>
    <property type="match status" value="1"/>
</dbReference>
<evidence type="ECO:0000259" key="1">
    <source>
        <dbReference type="Pfam" id="PF01592"/>
    </source>
</evidence>
<organism evidence="2 3">
    <name type="scientific">Candidatus Chisholmbacteria bacterium RIFCSPHIGHO2_01_FULL_49_18</name>
    <dbReference type="NCBI Taxonomy" id="1797590"/>
    <lineage>
        <taxon>Bacteria</taxon>
        <taxon>Candidatus Chisholmiibacteriota</taxon>
    </lineage>
</organism>
<evidence type="ECO:0000313" key="2">
    <source>
        <dbReference type="EMBL" id="OGY17107.1"/>
    </source>
</evidence>